<organism evidence="3 4">
    <name type="scientific">Planococcus massiliensis</name>
    <dbReference type="NCBI Taxonomy" id="1499687"/>
    <lineage>
        <taxon>Bacteria</taxon>
        <taxon>Bacillati</taxon>
        <taxon>Bacillota</taxon>
        <taxon>Bacilli</taxon>
        <taxon>Bacillales</taxon>
        <taxon>Caryophanaceae</taxon>
        <taxon>Planococcus</taxon>
    </lineage>
</organism>
<dbReference type="SUPFAM" id="SSF51735">
    <property type="entry name" value="NAD(P)-binding Rossmann-fold domains"/>
    <property type="match status" value="1"/>
</dbReference>
<dbReference type="AlphaFoldDB" id="A0A098EPD0"/>
<dbReference type="InterPro" id="IPR050259">
    <property type="entry name" value="SDR"/>
</dbReference>
<reference evidence="3 4" key="1">
    <citation type="submission" date="2014-09" db="EMBL/GenBank/DDBJ databases">
        <authorList>
            <person name="Urmite Genomes Urmite Genomes"/>
        </authorList>
    </citation>
    <scope>NUCLEOTIDE SEQUENCE [LARGE SCALE GENOMIC DNA]</scope>
    <source>
        <strain evidence="3 4">ES2</strain>
    </source>
</reference>
<dbReference type="InterPro" id="IPR002347">
    <property type="entry name" value="SDR_fam"/>
</dbReference>
<accession>A0A098EPD0</accession>
<dbReference type="PRINTS" id="PR00081">
    <property type="entry name" value="GDHRDH"/>
</dbReference>
<dbReference type="Pfam" id="PF13561">
    <property type="entry name" value="adh_short_C2"/>
    <property type="match status" value="1"/>
</dbReference>
<dbReference type="OrthoDB" id="9803333at2"/>
<dbReference type="InterPro" id="IPR036291">
    <property type="entry name" value="NAD(P)-bd_dom_sf"/>
</dbReference>
<dbReference type="GO" id="GO:0016491">
    <property type="term" value="F:oxidoreductase activity"/>
    <property type="evidence" value="ECO:0007669"/>
    <property type="project" value="UniProtKB-KW"/>
</dbReference>
<evidence type="ECO:0000256" key="2">
    <source>
        <dbReference type="ARBA" id="ARBA00023002"/>
    </source>
</evidence>
<dbReference type="EMBL" id="CCXS01000001">
    <property type="protein sequence ID" value="CEG24134.1"/>
    <property type="molecule type" value="Genomic_DNA"/>
</dbReference>
<dbReference type="CDD" id="cd05344">
    <property type="entry name" value="BKR_like_SDR_like"/>
    <property type="match status" value="1"/>
</dbReference>
<gene>
    <name evidence="3" type="primary">ywfH</name>
    <name evidence="3" type="ORF">BN1080_03154</name>
</gene>
<comment type="similarity">
    <text evidence="1">Belongs to the short-chain dehydrogenases/reductases (SDR) family.</text>
</comment>
<dbReference type="STRING" id="1499687.BN1080_03154"/>
<dbReference type="RefSeq" id="WP_052653406.1">
    <property type="nucleotide sequence ID" value="NZ_CCXS01000001.1"/>
</dbReference>
<dbReference type="Gene3D" id="3.40.50.720">
    <property type="entry name" value="NAD(P)-binding Rossmann-like Domain"/>
    <property type="match status" value="1"/>
</dbReference>
<sequence length="263" mass="28319">MDLGLTDKVAVVMASSKGLGKAAALEFAQEGAIVIISSRHRKELDITCQEIKQQSPGASVHAKVCDMSKEKDISAFFDAILSEFGKIDILVNNTGGPKAGGFSDVTDEDWYASFEQNLLSYIRTTRAVLPSMKEQQFGRIINISSSSTKEVLDGLILSNTFRAGMVGFAKTLAREVASDNILVNTIGPGRIETDRVTELDQLEADKQQLPLAELTKQKEAGLPIGRYGQPAEFAKVVVFLASSANTYMTGQSLVVEGGLLKAL</sequence>
<proteinExistence type="inferred from homology"/>
<name>A0A098EPD0_9BACL</name>
<keyword evidence="4" id="KW-1185">Reference proteome</keyword>
<evidence type="ECO:0000313" key="3">
    <source>
        <dbReference type="EMBL" id="CEG24134.1"/>
    </source>
</evidence>
<dbReference type="GO" id="GO:0008206">
    <property type="term" value="P:bile acid metabolic process"/>
    <property type="evidence" value="ECO:0007669"/>
    <property type="project" value="UniProtKB-ARBA"/>
</dbReference>
<dbReference type="Proteomes" id="UP000043699">
    <property type="component" value="Unassembled WGS sequence"/>
</dbReference>
<evidence type="ECO:0000313" key="4">
    <source>
        <dbReference type="Proteomes" id="UP000043699"/>
    </source>
</evidence>
<dbReference type="FunFam" id="3.40.50.720:FF:000084">
    <property type="entry name" value="Short-chain dehydrogenase reductase"/>
    <property type="match status" value="1"/>
</dbReference>
<dbReference type="PRINTS" id="PR00080">
    <property type="entry name" value="SDRFAMILY"/>
</dbReference>
<evidence type="ECO:0000256" key="1">
    <source>
        <dbReference type="ARBA" id="ARBA00006484"/>
    </source>
</evidence>
<protein>
    <submittedName>
        <fullName evidence="3">Bacilysin biosynthesis oxidoreductase YwfH</fullName>
    </submittedName>
</protein>
<keyword evidence="2" id="KW-0560">Oxidoreductase</keyword>
<dbReference type="PANTHER" id="PTHR42879">
    <property type="entry name" value="3-OXOACYL-(ACYL-CARRIER-PROTEIN) REDUCTASE"/>
    <property type="match status" value="1"/>
</dbReference>
<dbReference type="PANTHER" id="PTHR42879:SF6">
    <property type="entry name" value="NADPH-DEPENDENT REDUCTASE BACG"/>
    <property type="match status" value="1"/>
</dbReference>